<accession>A0A1N5RYR0</accession>
<protein>
    <submittedName>
        <fullName evidence="6">Metal-dependent hydrolase of the beta-lactamase superfamily II</fullName>
    </submittedName>
</protein>
<dbReference type="RefSeq" id="WP_021789614.1">
    <property type="nucleotide sequence ID" value="NZ_LT671858.1"/>
</dbReference>
<sequence>MSSETTKFDVINDGTFSLDPGAAFGVTPKNVWSKEFQPNENYRISLNCNICVISMDDKHYLIDSGIGNNPGKYLEKWFEAKPNRNLENYMKKNGIEKFEAIFHTHLHFDHMGHSFTDLSESKSYVHHLEIENFRKPEDFAAASYTYKSSEPDVSNLIPLFSDTRTGNFELIHTGGHTTGHMAIIFHNESLRLMFLGDLAPTTFQLKPTRLTAIDSEPLKSMNAKKILLKKAIREEFTLVMSHDQKNEIVTVSGDADDPKYRSIF</sequence>
<dbReference type="Proteomes" id="UP000195607">
    <property type="component" value="Chromosome I"/>
</dbReference>
<evidence type="ECO:0000256" key="1">
    <source>
        <dbReference type="ARBA" id="ARBA00007749"/>
    </source>
</evidence>
<organism evidence="6 7">
    <name type="scientific">Cuniculiplasma divulgatum</name>
    <dbReference type="NCBI Taxonomy" id="1673428"/>
    <lineage>
        <taxon>Archaea</taxon>
        <taxon>Methanobacteriati</taxon>
        <taxon>Thermoplasmatota</taxon>
        <taxon>Thermoplasmata</taxon>
        <taxon>Thermoplasmatales</taxon>
        <taxon>Cuniculiplasmataceae</taxon>
        <taxon>Cuniculiplasma</taxon>
    </lineage>
</organism>
<dbReference type="PANTHER" id="PTHR42978:SF6">
    <property type="entry name" value="QUORUM-QUENCHING LACTONASE YTNP-RELATED"/>
    <property type="match status" value="1"/>
</dbReference>
<gene>
    <name evidence="6" type="ORF">CSP5_0007</name>
</gene>
<keyword evidence="4" id="KW-0862">Zinc</keyword>
<reference evidence="6 7" key="1">
    <citation type="submission" date="2016-04" db="EMBL/GenBank/DDBJ databases">
        <authorList>
            <person name="Evans L.H."/>
            <person name="Alamgir A."/>
            <person name="Owens N."/>
            <person name="Weber N.D."/>
            <person name="Virtaneva K."/>
            <person name="Barbian K."/>
            <person name="Babar A."/>
            <person name="Rosenke K."/>
        </authorList>
    </citation>
    <scope>NUCLEOTIDE SEQUENCE [LARGE SCALE GENOMIC DNA]</scope>
    <source>
        <strain evidence="7">S5(T) (JCM 30642 \VKM B-2941)</strain>
    </source>
</reference>
<evidence type="ECO:0000256" key="3">
    <source>
        <dbReference type="ARBA" id="ARBA00022801"/>
    </source>
</evidence>
<dbReference type="InterPro" id="IPR051013">
    <property type="entry name" value="MBL_superfamily_lactonases"/>
</dbReference>
<keyword evidence="2" id="KW-0479">Metal-binding</keyword>
<keyword evidence="3 6" id="KW-0378">Hydrolase</keyword>
<comment type="similarity">
    <text evidence="1">Belongs to the metallo-beta-lactamase superfamily.</text>
</comment>
<proteinExistence type="inferred from homology"/>
<evidence type="ECO:0000313" key="6">
    <source>
        <dbReference type="EMBL" id="SIM28894.1"/>
    </source>
</evidence>
<dbReference type="EMBL" id="LT671858">
    <property type="protein sequence ID" value="SIM28894.1"/>
    <property type="molecule type" value="Genomic_DNA"/>
</dbReference>
<dbReference type="SMART" id="SM00849">
    <property type="entry name" value="Lactamase_B"/>
    <property type="match status" value="1"/>
</dbReference>
<evidence type="ECO:0000256" key="2">
    <source>
        <dbReference type="ARBA" id="ARBA00022723"/>
    </source>
</evidence>
<dbReference type="GeneID" id="41587329"/>
<dbReference type="Pfam" id="PF00753">
    <property type="entry name" value="Lactamase_B"/>
    <property type="match status" value="1"/>
</dbReference>
<evidence type="ECO:0000256" key="4">
    <source>
        <dbReference type="ARBA" id="ARBA00022833"/>
    </source>
</evidence>
<dbReference type="InterPro" id="IPR001279">
    <property type="entry name" value="Metallo-B-lactamas"/>
</dbReference>
<dbReference type="Gene3D" id="3.60.15.10">
    <property type="entry name" value="Ribonuclease Z/Hydroxyacylglutathione hydrolase-like"/>
    <property type="match status" value="1"/>
</dbReference>
<dbReference type="SUPFAM" id="SSF56281">
    <property type="entry name" value="Metallo-hydrolase/oxidoreductase"/>
    <property type="match status" value="1"/>
</dbReference>
<feature type="domain" description="Metallo-beta-lactamase" evidence="5">
    <location>
        <begin position="47"/>
        <end position="242"/>
    </location>
</feature>
<name>A0A1N5RYR0_9ARCH</name>
<evidence type="ECO:0000313" key="7">
    <source>
        <dbReference type="Proteomes" id="UP000195607"/>
    </source>
</evidence>
<dbReference type="GO" id="GO:0046872">
    <property type="term" value="F:metal ion binding"/>
    <property type="evidence" value="ECO:0007669"/>
    <property type="project" value="UniProtKB-KW"/>
</dbReference>
<evidence type="ECO:0000259" key="5">
    <source>
        <dbReference type="SMART" id="SM00849"/>
    </source>
</evidence>
<dbReference type="InterPro" id="IPR036866">
    <property type="entry name" value="RibonucZ/Hydroxyglut_hydro"/>
</dbReference>
<dbReference type="GO" id="GO:0016787">
    <property type="term" value="F:hydrolase activity"/>
    <property type="evidence" value="ECO:0007669"/>
    <property type="project" value="UniProtKB-KW"/>
</dbReference>
<dbReference type="AlphaFoldDB" id="A0A1N5RYR0"/>
<dbReference type="PANTHER" id="PTHR42978">
    <property type="entry name" value="QUORUM-QUENCHING LACTONASE YTNP-RELATED-RELATED"/>
    <property type="match status" value="1"/>
</dbReference>